<evidence type="ECO:0000313" key="1">
    <source>
        <dbReference type="EMBL" id="KAH6600685.1"/>
    </source>
</evidence>
<organism evidence="1 2">
    <name type="scientific">Batrachochytrium salamandrivorans</name>
    <dbReference type="NCBI Taxonomy" id="1357716"/>
    <lineage>
        <taxon>Eukaryota</taxon>
        <taxon>Fungi</taxon>
        <taxon>Fungi incertae sedis</taxon>
        <taxon>Chytridiomycota</taxon>
        <taxon>Chytridiomycota incertae sedis</taxon>
        <taxon>Chytridiomycetes</taxon>
        <taxon>Rhizophydiales</taxon>
        <taxon>Rhizophydiales incertae sedis</taxon>
        <taxon>Batrachochytrium</taxon>
    </lineage>
</organism>
<name>A0ABQ8FMU8_9FUNG</name>
<gene>
    <name evidence="1" type="ORF">BASA50_002069</name>
</gene>
<dbReference type="EMBL" id="JAFCIX010000028">
    <property type="protein sequence ID" value="KAH6600685.1"/>
    <property type="molecule type" value="Genomic_DNA"/>
</dbReference>
<evidence type="ECO:0000313" key="2">
    <source>
        <dbReference type="Proteomes" id="UP001648503"/>
    </source>
</evidence>
<protein>
    <submittedName>
        <fullName evidence="1">Uncharacterized protein</fullName>
    </submittedName>
</protein>
<accession>A0ABQ8FMU8</accession>
<keyword evidence="2" id="KW-1185">Reference proteome</keyword>
<sequence>MPTTTAGKVSLMTAHSIDDHVADYIAECSALTAYAFDHLRSLRIDETEDSSLYSDIAVSFGRLAETLSD</sequence>
<proteinExistence type="predicted"/>
<dbReference type="Proteomes" id="UP001648503">
    <property type="component" value="Unassembled WGS sequence"/>
</dbReference>
<reference evidence="1 2" key="1">
    <citation type="submission" date="2021-02" db="EMBL/GenBank/DDBJ databases">
        <title>Variation within the Batrachochytrium salamandrivorans European outbreak.</title>
        <authorList>
            <person name="Kelly M."/>
            <person name="Pasmans F."/>
            <person name="Shea T.P."/>
            <person name="Munoz J.F."/>
            <person name="Carranza S."/>
            <person name="Cuomo C.A."/>
            <person name="Martel A."/>
        </authorList>
    </citation>
    <scope>NUCLEOTIDE SEQUENCE [LARGE SCALE GENOMIC DNA]</scope>
    <source>
        <strain evidence="1 2">AMFP18/2</strain>
    </source>
</reference>
<comment type="caution">
    <text evidence="1">The sequence shown here is derived from an EMBL/GenBank/DDBJ whole genome shotgun (WGS) entry which is preliminary data.</text>
</comment>